<feature type="non-terminal residue" evidence="1">
    <location>
        <position position="95"/>
    </location>
</feature>
<reference evidence="1" key="1">
    <citation type="submission" date="2018-05" db="EMBL/GenBank/DDBJ databases">
        <authorList>
            <person name="Lanie J.A."/>
            <person name="Ng W.-L."/>
            <person name="Kazmierczak K.M."/>
            <person name="Andrzejewski T.M."/>
            <person name="Davidsen T.M."/>
            <person name="Wayne K.J."/>
            <person name="Tettelin H."/>
            <person name="Glass J.I."/>
            <person name="Rusch D."/>
            <person name="Podicherti R."/>
            <person name="Tsui H.-C.T."/>
            <person name="Winkler M.E."/>
        </authorList>
    </citation>
    <scope>NUCLEOTIDE SEQUENCE</scope>
</reference>
<sequence>MKKIAGINGFGRFGLHLLKYWLDRASSSNFNIGYVNDDTITIDQALDALNNDNKVFFTKYRIEKLGNHIRILEPNGSFYEIEFTNSQKDKINWIG</sequence>
<accession>A0A382ZI62</accession>
<protein>
    <recommendedName>
        <fullName evidence="2">Glyceraldehyde 3-phosphate dehydrogenase NAD(P) binding domain-containing protein</fullName>
    </recommendedName>
</protein>
<dbReference type="SUPFAM" id="SSF51735">
    <property type="entry name" value="NAD(P)-binding Rossmann-fold domains"/>
    <property type="match status" value="1"/>
</dbReference>
<dbReference type="InterPro" id="IPR036291">
    <property type="entry name" value="NAD(P)-bd_dom_sf"/>
</dbReference>
<evidence type="ECO:0008006" key="2">
    <source>
        <dbReference type="Google" id="ProtNLM"/>
    </source>
</evidence>
<dbReference type="AlphaFoldDB" id="A0A382ZI62"/>
<dbReference type="EMBL" id="UINC01184156">
    <property type="protein sequence ID" value="SVD95237.1"/>
    <property type="molecule type" value="Genomic_DNA"/>
</dbReference>
<name>A0A382ZI62_9ZZZZ</name>
<organism evidence="1">
    <name type="scientific">marine metagenome</name>
    <dbReference type="NCBI Taxonomy" id="408172"/>
    <lineage>
        <taxon>unclassified sequences</taxon>
        <taxon>metagenomes</taxon>
        <taxon>ecological metagenomes</taxon>
    </lineage>
</organism>
<evidence type="ECO:0000313" key="1">
    <source>
        <dbReference type="EMBL" id="SVD95237.1"/>
    </source>
</evidence>
<gene>
    <name evidence="1" type="ORF">METZ01_LOCUS448091</name>
</gene>
<proteinExistence type="predicted"/>
<dbReference type="Gene3D" id="3.40.50.720">
    <property type="entry name" value="NAD(P)-binding Rossmann-like Domain"/>
    <property type="match status" value="1"/>
</dbReference>